<evidence type="ECO:0000313" key="1">
    <source>
        <dbReference type="EMBL" id="BDV42830.1"/>
    </source>
</evidence>
<dbReference type="EMBL" id="AP027151">
    <property type="protein sequence ID" value="BDV42830.1"/>
    <property type="molecule type" value="Genomic_DNA"/>
</dbReference>
<proteinExistence type="predicted"/>
<dbReference type="RefSeq" id="WP_282003521.1">
    <property type="nucleotide sequence ID" value="NZ_AP027151.1"/>
</dbReference>
<evidence type="ECO:0000313" key="2">
    <source>
        <dbReference type="Proteomes" id="UP001317705"/>
    </source>
</evidence>
<sequence>MARLTGNEQLCSGGRVLHSLREINRLLPAERDRIYGGLLPERLRQLLGIAPAGFSDTAGRRLVRIIAPEGLGLARIEVRRAPDDRDTVFFVELADTHYRQMELSFCIIADPDAPRFGVDRDSAGCDNCFATLGRNIPEELRAMAAGLFPNQTRRGLKLFGEFFALFERFVDALGMEMIVAEPLTYDNAIRYEKYGFDYITGKRLMLEIDREFQPGGLLHRRLDGSSPFRRPGMERTVRGRSWAIHDGIMDEPWDEVRIYKMIGEHAGIDTFPGREPEGGDY</sequence>
<keyword evidence="2" id="KW-1185">Reference proteome</keyword>
<dbReference type="Proteomes" id="UP001317705">
    <property type="component" value="Chromosome"/>
</dbReference>
<organism evidence="1 2">
    <name type="scientific">Geotalea uraniireducens</name>
    <dbReference type="NCBI Taxonomy" id="351604"/>
    <lineage>
        <taxon>Bacteria</taxon>
        <taxon>Pseudomonadati</taxon>
        <taxon>Thermodesulfobacteriota</taxon>
        <taxon>Desulfuromonadia</taxon>
        <taxon>Geobacterales</taxon>
        <taxon>Geobacteraceae</taxon>
        <taxon>Geotalea</taxon>
    </lineage>
</organism>
<reference evidence="1 2" key="1">
    <citation type="submission" date="2022-12" db="EMBL/GenBank/DDBJ databases">
        <title>Polyphasic characterization of Geotalea uranireducens NIT-SL11 newly isolated from a complex of sewage sludge and microbially reduced graphene oxide.</title>
        <authorList>
            <person name="Xie L."/>
            <person name="Yoshida N."/>
            <person name="Meng L."/>
        </authorList>
    </citation>
    <scope>NUCLEOTIDE SEQUENCE [LARGE SCALE GENOMIC DNA]</scope>
    <source>
        <strain evidence="1 2">NIT-SL11</strain>
    </source>
</reference>
<gene>
    <name evidence="1" type="ORF">GURASL_17530</name>
</gene>
<name>A0ABM8EK55_9BACT</name>
<accession>A0ABM8EK55</accession>
<protein>
    <submittedName>
        <fullName evidence="1">Uncharacterized protein</fullName>
    </submittedName>
</protein>